<protein>
    <submittedName>
        <fullName evidence="1">Uncharacterized protein</fullName>
    </submittedName>
</protein>
<organism evidence="1 2">
    <name type="scientific">Trapa incisa</name>
    <dbReference type="NCBI Taxonomy" id="236973"/>
    <lineage>
        <taxon>Eukaryota</taxon>
        <taxon>Viridiplantae</taxon>
        <taxon>Streptophyta</taxon>
        <taxon>Embryophyta</taxon>
        <taxon>Tracheophyta</taxon>
        <taxon>Spermatophyta</taxon>
        <taxon>Magnoliopsida</taxon>
        <taxon>eudicotyledons</taxon>
        <taxon>Gunneridae</taxon>
        <taxon>Pentapetalae</taxon>
        <taxon>rosids</taxon>
        <taxon>malvids</taxon>
        <taxon>Myrtales</taxon>
        <taxon>Lythraceae</taxon>
        <taxon>Trapa</taxon>
    </lineage>
</organism>
<dbReference type="EMBL" id="JAXIOK010000022">
    <property type="protein sequence ID" value="KAK4744438.1"/>
    <property type="molecule type" value="Genomic_DNA"/>
</dbReference>
<accession>A0AAN7GPY7</accession>
<keyword evidence="2" id="KW-1185">Reference proteome</keyword>
<proteinExistence type="predicted"/>
<gene>
    <name evidence="1" type="ORF">SAY87_010750</name>
</gene>
<name>A0AAN7GPY7_9MYRT</name>
<evidence type="ECO:0000313" key="2">
    <source>
        <dbReference type="Proteomes" id="UP001345219"/>
    </source>
</evidence>
<evidence type="ECO:0000313" key="1">
    <source>
        <dbReference type="EMBL" id="KAK4744438.1"/>
    </source>
</evidence>
<dbReference type="Proteomes" id="UP001345219">
    <property type="component" value="Chromosome 9"/>
</dbReference>
<comment type="caution">
    <text evidence="1">The sequence shown here is derived from an EMBL/GenBank/DDBJ whole genome shotgun (WGS) entry which is preliminary data.</text>
</comment>
<reference evidence="1 2" key="1">
    <citation type="journal article" date="2023" name="Hortic Res">
        <title>Pangenome of water caltrop reveals structural variations and asymmetric subgenome divergence after allopolyploidization.</title>
        <authorList>
            <person name="Zhang X."/>
            <person name="Chen Y."/>
            <person name="Wang L."/>
            <person name="Yuan Y."/>
            <person name="Fang M."/>
            <person name="Shi L."/>
            <person name="Lu R."/>
            <person name="Comes H.P."/>
            <person name="Ma Y."/>
            <person name="Chen Y."/>
            <person name="Huang G."/>
            <person name="Zhou Y."/>
            <person name="Zheng Z."/>
            <person name="Qiu Y."/>
        </authorList>
    </citation>
    <scope>NUCLEOTIDE SEQUENCE [LARGE SCALE GENOMIC DNA]</scope>
    <source>
        <tissue evidence="1">Roots</tissue>
    </source>
</reference>
<dbReference type="AlphaFoldDB" id="A0AAN7GPY7"/>
<sequence length="143" mass="16395">MSPCDPSLDSCACLSSTQIFWDADIAYLSSGKIQQEFCRVHGDLRSEPHGREVLEGIFSPPMVNRVAFRKQQKLVKHVKHSTGRLVYRCDYCPSRLNENEHIILLKPSSCKYFLKGAIYLGKFLKYLQDSVGRSRIKARSWLV</sequence>